<dbReference type="Pfam" id="PF17751">
    <property type="entry name" value="SKICH"/>
    <property type="match status" value="1"/>
</dbReference>
<dbReference type="OrthoDB" id="10015001at2759"/>
<evidence type="ECO:0000259" key="3">
    <source>
        <dbReference type="Pfam" id="PF17751"/>
    </source>
</evidence>
<feature type="coiled-coil region" evidence="2">
    <location>
        <begin position="133"/>
        <end position="195"/>
    </location>
</feature>
<dbReference type="Proteomes" id="UP001154078">
    <property type="component" value="Chromosome 9"/>
</dbReference>
<organism evidence="4 5">
    <name type="scientific">Brassicogethes aeneus</name>
    <name type="common">Rape pollen beetle</name>
    <name type="synonym">Meligethes aeneus</name>
    <dbReference type="NCBI Taxonomy" id="1431903"/>
    <lineage>
        <taxon>Eukaryota</taxon>
        <taxon>Metazoa</taxon>
        <taxon>Ecdysozoa</taxon>
        <taxon>Arthropoda</taxon>
        <taxon>Hexapoda</taxon>
        <taxon>Insecta</taxon>
        <taxon>Pterygota</taxon>
        <taxon>Neoptera</taxon>
        <taxon>Endopterygota</taxon>
        <taxon>Coleoptera</taxon>
        <taxon>Polyphaga</taxon>
        <taxon>Cucujiformia</taxon>
        <taxon>Nitidulidae</taxon>
        <taxon>Meligethinae</taxon>
        <taxon>Brassicogethes</taxon>
    </lineage>
</organism>
<keyword evidence="5" id="KW-1185">Reference proteome</keyword>
<dbReference type="PANTHER" id="PTHR31915">
    <property type="entry name" value="SKICH DOMAIN-CONTAINING PROTEIN"/>
    <property type="match status" value="1"/>
</dbReference>
<dbReference type="AlphaFoldDB" id="A0A9P0FNK6"/>
<proteinExistence type="predicted"/>
<gene>
    <name evidence="4" type="ORF">MELIAE_LOCUS12937</name>
</gene>
<dbReference type="InterPro" id="IPR041611">
    <property type="entry name" value="SKICH"/>
</dbReference>
<evidence type="ECO:0000256" key="2">
    <source>
        <dbReference type="SAM" id="Coils"/>
    </source>
</evidence>
<dbReference type="Gene3D" id="2.60.40.2840">
    <property type="match status" value="1"/>
</dbReference>
<protein>
    <recommendedName>
        <fullName evidence="3">SKICH domain-containing protein</fullName>
    </recommendedName>
</protein>
<evidence type="ECO:0000313" key="5">
    <source>
        <dbReference type="Proteomes" id="UP001154078"/>
    </source>
</evidence>
<reference evidence="4" key="1">
    <citation type="submission" date="2021-12" db="EMBL/GenBank/DDBJ databases">
        <authorList>
            <person name="King R."/>
        </authorList>
    </citation>
    <scope>NUCLEOTIDE SEQUENCE</scope>
</reference>
<dbReference type="PANTHER" id="PTHR31915:SF6">
    <property type="entry name" value="SKICH DOMAIN-CONTAINING PROTEIN"/>
    <property type="match status" value="1"/>
</dbReference>
<feature type="domain" description="SKICH" evidence="3">
    <location>
        <begin position="13"/>
        <end position="110"/>
    </location>
</feature>
<evidence type="ECO:0000313" key="4">
    <source>
        <dbReference type="EMBL" id="CAH0564357.1"/>
    </source>
</evidence>
<sequence length="238" mass="27393">MDSDSFVSMKHNVEFPSINDQYSCGEDLIVSFKFAEYMPQDGDRIAIFKLGWSSVRDYVCFEWAPTKLIGNLSSVVFKKDVLPKSLTDMYQICYISRENELHGASSPFQVGSNFTNPMTCSLESNKKSLIIIEKNKDEEIQRLREENHMLVEALKLVVRQEKRYEQDIKSLKIVIDRLSNGITNQQQEINLIKAKVFDNDQNKIVNNLESLKIQNESKIIKDNLDLGDLKSIPPFPFS</sequence>
<accession>A0A9P0FNK6</accession>
<evidence type="ECO:0000256" key="1">
    <source>
        <dbReference type="ARBA" id="ARBA00023054"/>
    </source>
</evidence>
<dbReference type="EMBL" id="OV121140">
    <property type="protein sequence ID" value="CAH0564357.1"/>
    <property type="molecule type" value="Genomic_DNA"/>
</dbReference>
<dbReference type="InterPro" id="IPR051002">
    <property type="entry name" value="UBA_autophagy_assoc_protein"/>
</dbReference>
<name>A0A9P0FNK6_BRAAE</name>
<keyword evidence="1 2" id="KW-0175">Coiled coil</keyword>